<dbReference type="Proteomes" id="UP000222542">
    <property type="component" value="Unassembled WGS sequence"/>
</dbReference>
<dbReference type="PANTHER" id="PTHR35500">
    <property type="entry name" value="OS03G0108700 PROTEIN"/>
    <property type="match status" value="1"/>
</dbReference>
<accession>A0A1U8FV92</accession>
<dbReference type="STRING" id="4072.A0A1U8G340"/>
<evidence type="ECO:0000256" key="1">
    <source>
        <dbReference type="SAM" id="Coils"/>
    </source>
</evidence>
<dbReference type="AlphaFoldDB" id="A0A1U8G340"/>
<reference evidence="2 3" key="1">
    <citation type="journal article" date="2014" name="Nat. Genet.">
        <title>Genome sequence of the hot pepper provides insights into the evolution of pungency in Capsicum species.</title>
        <authorList>
            <person name="Kim S."/>
            <person name="Park M."/>
            <person name="Yeom S.I."/>
            <person name="Kim Y.M."/>
            <person name="Lee J.M."/>
            <person name="Lee H.A."/>
            <person name="Seo E."/>
            <person name="Choi J."/>
            <person name="Cheong K."/>
            <person name="Kim K.T."/>
            <person name="Jung K."/>
            <person name="Lee G.W."/>
            <person name="Oh S.K."/>
            <person name="Bae C."/>
            <person name="Kim S.B."/>
            <person name="Lee H.Y."/>
            <person name="Kim S.Y."/>
            <person name="Kim M.S."/>
            <person name="Kang B.C."/>
            <person name="Jo Y.D."/>
            <person name="Yang H.B."/>
            <person name="Jeong H.J."/>
            <person name="Kang W.H."/>
            <person name="Kwon J.K."/>
            <person name="Shin C."/>
            <person name="Lim J.Y."/>
            <person name="Park J.H."/>
            <person name="Huh J.H."/>
            <person name="Kim J.S."/>
            <person name="Kim B.D."/>
            <person name="Cohen O."/>
            <person name="Paran I."/>
            <person name="Suh M.C."/>
            <person name="Lee S.B."/>
            <person name="Kim Y.K."/>
            <person name="Shin Y."/>
            <person name="Noh S.J."/>
            <person name="Park J."/>
            <person name="Seo Y.S."/>
            <person name="Kwon S.Y."/>
            <person name="Kim H.A."/>
            <person name="Park J.M."/>
            <person name="Kim H.J."/>
            <person name="Choi S.B."/>
            <person name="Bosland P.W."/>
            <person name="Reeves G."/>
            <person name="Jo S.H."/>
            <person name="Lee B.W."/>
            <person name="Cho H.T."/>
            <person name="Choi H.S."/>
            <person name="Lee M.S."/>
            <person name="Yu Y."/>
            <person name="Do Choi Y."/>
            <person name="Park B.S."/>
            <person name="van Deynze A."/>
            <person name="Ashrafi H."/>
            <person name="Hill T."/>
            <person name="Kim W.T."/>
            <person name="Pai H.S."/>
            <person name="Ahn H.K."/>
            <person name="Yeam I."/>
            <person name="Giovannoni J.J."/>
            <person name="Rose J.K."/>
            <person name="Sorensen I."/>
            <person name="Lee S.J."/>
            <person name="Kim R.W."/>
            <person name="Choi I.Y."/>
            <person name="Choi B.S."/>
            <person name="Lim J.S."/>
            <person name="Lee Y.H."/>
            <person name="Choi D."/>
        </authorList>
    </citation>
    <scope>NUCLEOTIDE SEQUENCE [LARGE SCALE GENOMIC DNA]</scope>
    <source>
        <strain evidence="3">cv. CM334</strain>
    </source>
</reference>
<evidence type="ECO:0000313" key="2">
    <source>
        <dbReference type="EMBL" id="PHT88588.1"/>
    </source>
</evidence>
<dbReference type="OrthoDB" id="1933196at2759"/>
<accession>A0A1U8G340</accession>
<comment type="caution">
    <text evidence="2">The sequence shown here is derived from an EMBL/GenBank/DDBJ whole genome shotgun (WGS) entry which is preliminary data.</text>
</comment>
<dbReference type="OMA" id="EMELHIA"/>
<evidence type="ECO:0008006" key="4">
    <source>
        <dbReference type="Google" id="ProtNLM"/>
    </source>
</evidence>
<keyword evidence="1" id="KW-0175">Coiled coil</keyword>
<dbReference type="PANTHER" id="PTHR35500:SF1">
    <property type="entry name" value="OS03G0108700 PROTEIN"/>
    <property type="match status" value="1"/>
</dbReference>
<gene>
    <name evidence="2" type="ORF">T459_10694</name>
</gene>
<sequence>MELEVVDVTKKRLKYSVEDNETTVTDSDVAKAVEEETAVATLVSEQVELEIANILDKINRFTNLVSELLESGKSMLKEVSNEFEERMIVIHKEQMEKWQEEIKELRLLDTSNEEADRLLLNAKYIAQNIREESGAICPML</sequence>
<name>A0A1U8G340_CAPAN</name>
<dbReference type="EMBL" id="AYRZ02000003">
    <property type="protein sequence ID" value="PHT88588.1"/>
    <property type="molecule type" value="Genomic_DNA"/>
</dbReference>
<dbReference type="SMR" id="A0A1U8G340"/>
<protein>
    <recommendedName>
        <fullName evidence="4">Knotted 1-binding protein 36</fullName>
    </recommendedName>
</protein>
<dbReference type="Gramene" id="PHT88588">
    <property type="protein sequence ID" value="PHT88588"/>
    <property type="gene ID" value="T459_10694"/>
</dbReference>
<proteinExistence type="predicted"/>
<reference evidence="2 3" key="2">
    <citation type="journal article" date="2017" name="Genome Biol.">
        <title>New reference genome sequences of hot pepper reveal the massive evolution of plant disease-resistance genes by retroduplication.</title>
        <authorList>
            <person name="Kim S."/>
            <person name="Park J."/>
            <person name="Yeom S.I."/>
            <person name="Kim Y.M."/>
            <person name="Seo E."/>
            <person name="Kim K.T."/>
            <person name="Kim M.S."/>
            <person name="Lee J.M."/>
            <person name="Cheong K."/>
            <person name="Shin H.S."/>
            <person name="Kim S.B."/>
            <person name="Han K."/>
            <person name="Lee J."/>
            <person name="Park M."/>
            <person name="Lee H.A."/>
            <person name="Lee H.Y."/>
            <person name="Lee Y."/>
            <person name="Oh S."/>
            <person name="Lee J.H."/>
            <person name="Choi E."/>
            <person name="Choi E."/>
            <person name="Lee S.E."/>
            <person name="Jeon J."/>
            <person name="Kim H."/>
            <person name="Choi G."/>
            <person name="Song H."/>
            <person name="Lee J."/>
            <person name="Lee S.C."/>
            <person name="Kwon J.K."/>
            <person name="Lee H.Y."/>
            <person name="Koo N."/>
            <person name="Hong Y."/>
            <person name="Kim R.W."/>
            <person name="Kang W.H."/>
            <person name="Huh J.H."/>
            <person name="Kang B.C."/>
            <person name="Yang T.J."/>
            <person name="Lee Y.H."/>
            <person name="Bennetzen J.L."/>
            <person name="Choi D."/>
        </authorList>
    </citation>
    <scope>NUCLEOTIDE SEQUENCE [LARGE SCALE GENOMIC DNA]</scope>
    <source>
        <strain evidence="3">cv. CM334</strain>
    </source>
</reference>
<dbReference type="KEGG" id="cann:107862138"/>
<feature type="coiled-coil region" evidence="1">
    <location>
        <begin position="81"/>
        <end position="108"/>
    </location>
</feature>
<evidence type="ECO:0000313" key="3">
    <source>
        <dbReference type="Proteomes" id="UP000222542"/>
    </source>
</evidence>
<organism evidence="2 3">
    <name type="scientific">Capsicum annuum</name>
    <name type="common">Capsicum pepper</name>
    <dbReference type="NCBI Taxonomy" id="4072"/>
    <lineage>
        <taxon>Eukaryota</taxon>
        <taxon>Viridiplantae</taxon>
        <taxon>Streptophyta</taxon>
        <taxon>Embryophyta</taxon>
        <taxon>Tracheophyta</taxon>
        <taxon>Spermatophyta</taxon>
        <taxon>Magnoliopsida</taxon>
        <taxon>eudicotyledons</taxon>
        <taxon>Gunneridae</taxon>
        <taxon>Pentapetalae</taxon>
        <taxon>asterids</taxon>
        <taxon>lamiids</taxon>
        <taxon>Solanales</taxon>
        <taxon>Solanaceae</taxon>
        <taxon>Solanoideae</taxon>
        <taxon>Capsiceae</taxon>
        <taxon>Capsicum</taxon>
    </lineage>
</organism>
<keyword evidence="3" id="KW-1185">Reference proteome</keyword>